<dbReference type="Proteomes" id="UP000269438">
    <property type="component" value="Unassembled WGS sequence"/>
</dbReference>
<evidence type="ECO:0000256" key="3">
    <source>
        <dbReference type="ARBA" id="ARBA00022692"/>
    </source>
</evidence>
<accession>A0A3L7AWH0</accession>
<evidence type="ECO:0000256" key="6">
    <source>
        <dbReference type="ARBA" id="ARBA00038076"/>
    </source>
</evidence>
<comment type="similarity">
    <text evidence="6">Belongs to the ABC-4 integral membrane protein family.</text>
</comment>
<organism evidence="10 11">
    <name type="scientific">Mycetocola lacteus</name>
    <dbReference type="NCBI Taxonomy" id="76637"/>
    <lineage>
        <taxon>Bacteria</taxon>
        <taxon>Bacillati</taxon>
        <taxon>Actinomycetota</taxon>
        <taxon>Actinomycetes</taxon>
        <taxon>Micrococcales</taxon>
        <taxon>Microbacteriaceae</taxon>
        <taxon>Mycetocola</taxon>
    </lineage>
</organism>
<keyword evidence="5 7" id="KW-0472">Membrane</keyword>
<dbReference type="InterPro" id="IPR003838">
    <property type="entry name" value="ABC3_permease_C"/>
</dbReference>
<keyword evidence="3 7" id="KW-0812">Transmembrane</keyword>
<dbReference type="EMBL" id="RCUY01000001">
    <property type="protein sequence ID" value="RLP84544.1"/>
    <property type="molecule type" value="Genomic_DNA"/>
</dbReference>
<dbReference type="OrthoDB" id="5058832at2"/>
<dbReference type="Pfam" id="PF02687">
    <property type="entry name" value="FtsX"/>
    <property type="match status" value="1"/>
</dbReference>
<feature type="transmembrane region" description="Helical" evidence="7">
    <location>
        <begin position="293"/>
        <end position="320"/>
    </location>
</feature>
<evidence type="ECO:0000259" key="8">
    <source>
        <dbReference type="Pfam" id="PF02687"/>
    </source>
</evidence>
<keyword evidence="4 7" id="KW-1133">Transmembrane helix</keyword>
<keyword evidence="11" id="KW-1185">Reference proteome</keyword>
<evidence type="ECO:0000256" key="1">
    <source>
        <dbReference type="ARBA" id="ARBA00004651"/>
    </source>
</evidence>
<dbReference type="GO" id="GO:0022857">
    <property type="term" value="F:transmembrane transporter activity"/>
    <property type="evidence" value="ECO:0007669"/>
    <property type="project" value="TreeGrafter"/>
</dbReference>
<evidence type="ECO:0000313" key="9">
    <source>
        <dbReference type="EMBL" id="RLP80759.1"/>
    </source>
</evidence>
<gene>
    <name evidence="10" type="ORF">D9V34_00640</name>
    <name evidence="9" type="ORF">D9V34_12935</name>
</gene>
<dbReference type="PANTHER" id="PTHR30572:SF4">
    <property type="entry name" value="ABC TRANSPORTER PERMEASE YTRF"/>
    <property type="match status" value="1"/>
</dbReference>
<dbReference type="RefSeq" id="WP_121687028.1">
    <property type="nucleotide sequence ID" value="NZ_RCUY01000001.1"/>
</dbReference>
<evidence type="ECO:0000313" key="10">
    <source>
        <dbReference type="EMBL" id="RLP84544.1"/>
    </source>
</evidence>
<evidence type="ECO:0000256" key="5">
    <source>
        <dbReference type="ARBA" id="ARBA00023136"/>
    </source>
</evidence>
<protein>
    <submittedName>
        <fullName evidence="10">FtsX-like permease family protein</fullName>
    </submittedName>
</protein>
<feature type="transmembrane region" description="Helical" evidence="7">
    <location>
        <begin position="250"/>
        <end position="272"/>
    </location>
</feature>
<comment type="caution">
    <text evidence="10">The sequence shown here is derived from an EMBL/GenBank/DDBJ whole genome shotgun (WGS) entry which is preliminary data.</text>
</comment>
<evidence type="ECO:0000313" key="11">
    <source>
        <dbReference type="Proteomes" id="UP000269438"/>
    </source>
</evidence>
<proteinExistence type="inferred from homology"/>
<dbReference type="GO" id="GO:0005886">
    <property type="term" value="C:plasma membrane"/>
    <property type="evidence" value="ECO:0007669"/>
    <property type="project" value="UniProtKB-SubCell"/>
</dbReference>
<keyword evidence="2" id="KW-1003">Cell membrane</keyword>
<feature type="domain" description="ABC3 transporter permease C-terminal" evidence="8">
    <location>
        <begin position="251"/>
        <end position="356"/>
    </location>
</feature>
<dbReference type="AlphaFoldDB" id="A0A3L7AWH0"/>
<comment type="subcellular location">
    <subcellularLocation>
        <location evidence="1">Cell membrane</location>
        <topology evidence="1">Multi-pass membrane protein</topology>
    </subcellularLocation>
</comment>
<name>A0A3L7AWH0_9MICO</name>
<feature type="transmembrane region" description="Helical" evidence="7">
    <location>
        <begin position="326"/>
        <end position="352"/>
    </location>
</feature>
<feature type="transmembrane region" description="Helical" evidence="7">
    <location>
        <begin position="17"/>
        <end position="36"/>
    </location>
</feature>
<sequence length="364" mass="37795">MIGLVAREAYVSAKSQPVATAITLLMVIGMILSVMLTTGRTIGAEQQVLSSIDAEGTRSIIIRAEDGSGLTSDVLERVRGISGIEWAGAFSSAVDATNAEIPDGERVPVRYFYGDNPTHLGFPTDALLTENLAYASSLALDQLGLSDVAGAVKLTTGESLGMAGVISPPDYLAGFEPLVVVPRPLSSDGERVNIVVVFASQPELVAPVSSAIVSVLGVEDPSKITVQTSEALAQLRSLVQGQLGSFSRGLVLAMLALMGALVAILLFGLVVMRRKDFGRRRALGATRGLIIALLLLQTGIVACLGIVVGILASVLILIASGAPLPGISFIAALGILTLTTTLVAALIPALLASRREPIRELRVP</sequence>
<reference evidence="10 11" key="1">
    <citation type="submission" date="2018-10" db="EMBL/GenBank/DDBJ databases">
        <authorList>
            <person name="Li J."/>
        </authorList>
    </citation>
    <scope>NUCLEOTIDE SEQUENCE [LARGE SCALE GENOMIC DNA]</scope>
    <source>
        <strain evidence="10 11">JCM 11654</strain>
    </source>
</reference>
<dbReference type="PANTHER" id="PTHR30572">
    <property type="entry name" value="MEMBRANE COMPONENT OF TRANSPORTER-RELATED"/>
    <property type="match status" value="1"/>
</dbReference>
<dbReference type="InterPro" id="IPR050250">
    <property type="entry name" value="Macrolide_Exporter_MacB"/>
</dbReference>
<evidence type="ECO:0000256" key="7">
    <source>
        <dbReference type="SAM" id="Phobius"/>
    </source>
</evidence>
<evidence type="ECO:0000256" key="2">
    <source>
        <dbReference type="ARBA" id="ARBA00022475"/>
    </source>
</evidence>
<dbReference type="EMBL" id="RCUY01000011">
    <property type="protein sequence ID" value="RLP80759.1"/>
    <property type="molecule type" value="Genomic_DNA"/>
</dbReference>
<evidence type="ECO:0000256" key="4">
    <source>
        <dbReference type="ARBA" id="ARBA00022989"/>
    </source>
</evidence>